<feature type="region of interest" description="Disordered" evidence="1">
    <location>
        <begin position="1"/>
        <end position="28"/>
    </location>
</feature>
<dbReference type="AlphaFoldDB" id="A0A0U5LC83"/>
<gene>
    <name evidence="2" type="ORF">EM595_p1112</name>
</gene>
<evidence type="ECO:0000313" key="2">
    <source>
        <dbReference type="EMBL" id="CUU26358.1"/>
    </source>
</evidence>
<evidence type="ECO:0000313" key="3">
    <source>
        <dbReference type="Proteomes" id="UP000059419"/>
    </source>
</evidence>
<geneLocation type="plasmid" evidence="3">
    <name>pEM02</name>
</geneLocation>
<dbReference type="EMBL" id="LN907829">
    <property type="protein sequence ID" value="CUU26358.1"/>
    <property type="molecule type" value="Genomic_DNA"/>
</dbReference>
<sequence length="41" mass="4711">MENYIRAQKNDRASKRVKTDATQSQSSKVCKKMHVNAVMEV</sequence>
<organism evidence="2 3">
    <name type="scientific">Duffyella gerundensis</name>
    <dbReference type="NCBI Taxonomy" id="1619313"/>
    <lineage>
        <taxon>Bacteria</taxon>
        <taxon>Pseudomonadati</taxon>
        <taxon>Pseudomonadota</taxon>
        <taxon>Gammaproteobacteria</taxon>
        <taxon>Enterobacterales</taxon>
        <taxon>Erwiniaceae</taxon>
        <taxon>Duffyella</taxon>
    </lineage>
</organism>
<reference evidence="3" key="1">
    <citation type="submission" date="2015-11" db="EMBL/GenBank/DDBJ databases">
        <authorList>
            <person name="Blom J."/>
        </authorList>
    </citation>
    <scope>NUCLEOTIDE SEQUENCE [LARGE SCALE GENOMIC DNA]</scope>
    <source>
        <plasmid evidence="3">pEM02</plasmid>
    </source>
</reference>
<dbReference type="Proteomes" id="UP000059419">
    <property type="component" value="Plasmid pEM02"/>
</dbReference>
<proteinExistence type="predicted"/>
<evidence type="ECO:0000256" key="1">
    <source>
        <dbReference type="SAM" id="MobiDB-lite"/>
    </source>
</evidence>
<name>A0A0U5LC83_9GAMM</name>
<keyword evidence="3" id="KW-1185">Reference proteome</keyword>
<feature type="compositionally biased region" description="Basic and acidic residues" evidence="1">
    <location>
        <begin position="8"/>
        <end position="19"/>
    </location>
</feature>
<accession>A0A0U5LC83</accession>
<protein>
    <submittedName>
        <fullName evidence="2">Uncharacterized protein</fullName>
    </submittedName>
</protein>
<dbReference type="KEGG" id="ege:EM595_p1112"/>